<evidence type="ECO:0000256" key="3">
    <source>
        <dbReference type="SAM" id="SignalP"/>
    </source>
</evidence>
<sequence length="222" mass="22816">MKLSVGAVLAFAACVLAKPVLLNSQYELQENVPFTLKWNNAQGPVTITLMAGEDPDNLKKVTDLVSGATGDSYTFTPEDLPSGTYAFRITDETGESNYSKQWEYTGTGTLPSSTSSASSVSASSTSASVSSTSSTSSTTSESSSTSTTSSSSSSSSTESSSTSSESTSSSSTFTTTTTVVPTTTRAQTTAATTAPVNTNNGQRFASPLALILVTVAALIFFN</sequence>
<keyword evidence="5" id="KW-1185">Reference proteome</keyword>
<evidence type="ECO:0000313" key="5">
    <source>
        <dbReference type="Proteomes" id="UP001273166"/>
    </source>
</evidence>
<keyword evidence="3" id="KW-0732">Signal</keyword>
<feature type="signal peptide" evidence="3">
    <location>
        <begin position="1"/>
        <end position="17"/>
    </location>
</feature>
<organism evidence="4 5">
    <name type="scientific">Chaetomium strumarium</name>
    <dbReference type="NCBI Taxonomy" id="1170767"/>
    <lineage>
        <taxon>Eukaryota</taxon>
        <taxon>Fungi</taxon>
        <taxon>Dikarya</taxon>
        <taxon>Ascomycota</taxon>
        <taxon>Pezizomycotina</taxon>
        <taxon>Sordariomycetes</taxon>
        <taxon>Sordariomycetidae</taxon>
        <taxon>Sordariales</taxon>
        <taxon>Chaetomiaceae</taxon>
        <taxon>Chaetomium</taxon>
    </lineage>
</organism>
<protein>
    <recommendedName>
        <fullName evidence="6">Extracellular matrix protein</fullName>
    </recommendedName>
</protein>
<feature type="compositionally biased region" description="Low complexity" evidence="1">
    <location>
        <begin position="112"/>
        <end position="194"/>
    </location>
</feature>
<dbReference type="InterPro" id="IPR052982">
    <property type="entry name" value="SRP1/TIP1-like"/>
</dbReference>
<feature type="transmembrane region" description="Helical" evidence="2">
    <location>
        <begin position="204"/>
        <end position="221"/>
    </location>
</feature>
<evidence type="ECO:0000256" key="2">
    <source>
        <dbReference type="SAM" id="Phobius"/>
    </source>
</evidence>
<feature type="chain" id="PRO_5042575410" description="Extracellular matrix protein" evidence="3">
    <location>
        <begin position="18"/>
        <end position="222"/>
    </location>
</feature>
<dbReference type="GeneID" id="87883893"/>
<keyword evidence="2" id="KW-0812">Transmembrane</keyword>
<comment type="caution">
    <text evidence="4">The sequence shown here is derived from an EMBL/GenBank/DDBJ whole genome shotgun (WGS) entry which is preliminary data.</text>
</comment>
<name>A0AAJ0H2T8_9PEZI</name>
<dbReference type="AlphaFoldDB" id="A0AAJ0H2T8"/>
<accession>A0AAJ0H2T8</accession>
<evidence type="ECO:0008006" key="6">
    <source>
        <dbReference type="Google" id="ProtNLM"/>
    </source>
</evidence>
<keyword evidence="2" id="KW-1133">Transmembrane helix</keyword>
<feature type="region of interest" description="Disordered" evidence="1">
    <location>
        <begin position="108"/>
        <end position="201"/>
    </location>
</feature>
<reference evidence="4" key="1">
    <citation type="journal article" date="2023" name="Mol. Phylogenet. Evol.">
        <title>Genome-scale phylogeny and comparative genomics of the fungal order Sordariales.</title>
        <authorList>
            <person name="Hensen N."/>
            <person name="Bonometti L."/>
            <person name="Westerberg I."/>
            <person name="Brannstrom I.O."/>
            <person name="Guillou S."/>
            <person name="Cros-Aarteil S."/>
            <person name="Calhoun S."/>
            <person name="Haridas S."/>
            <person name="Kuo A."/>
            <person name="Mondo S."/>
            <person name="Pangilinan J."/>
            <person name="Riley R."/>
            <person name="LaButti K."/>
            <person name="Andreopoulos B."/>
            <person name="Lipzen A."/>
            <person name="Chen C."/>
            <person name="Yan M."/>
            <person name="Daum C."/>
            <person name="Ng V."/>
            <person name="Clum A."/>
            <person name="Steindorff A."/>
            <person name="Ohm R.A."/>
            <person name="Martin F."/>
            <person name="Silar P."/>
            <person name="Natvig D.O."/>
            <person name="Lalanne C."/>
            <person name="Gautier V."/>
            <person name="Ament-Velasquez S.L."/>
            <person name="Kruys A."/>
            <person name="Hutchinson M.I."/>
            <person name="Powell A.J."/>
            <person name="Barry K."/>
            <person name="Miller A.N."/>
            <person name="Grigoriev I.V."/>
            <person name="Debuchy R."/>
            <person name="Gladieux P."/>
            <person name="Hiltunen Thoren M."/>
            <person name="Johannesson H."/>
        </authorList>
    </citation>
    <scope>NUCLEOTIDE SEQUENCE</scope>
    <source>
        <strain evidence="4">CBS 333.67</strain>
    </source>
</reference>
<dbReference type="Proteomes" id="UP001273166">
    <property type="component" value="Unassembled WGS sequence"/>
</dbReference>
<dbReference type="RefSeq" id="XP_062726279.1">
    <property type="nucleotide sequence ID" value="XM_062865064.1"/>
</dbReference>
<reference evidence="4" key="2">
    <citation type="submission" date="2023-06" db="EMBL/GenBank/DDBJ databases">
        <authorList>
            <consortium name="Lawrence Berkeley National Laboratory"/>
            <person name="Mondo S.J."/>
            <person name="Hensen N."/>
            <person name="Bonometti L."/>
            <person name="Westerberg I."/>
            <person name="Brannstrom I.O."/>
            <person name="Guillou S."/>
            <person name="Cros-Aarteil S."/>
            <person name="Calhoun S."/>
            <person name="Haridas S."/>
            <person name="Kuo A."/>
            <person name="Pangilinan J."/>
            <person name="Riley R."/>
            <person name="Labutti K."/>
            <person name="Andreopoulos B."/>
            <person name="Lipzen A."/>
            <person name="Chen C."/>
            <person name="Yanf M."/>
            <person name="Daum C."/>
            <person name="Ng V."/>
            <person name="Clum A."/>
            <person name="Steindorff A."/>
            <person name="Ohm R."/>
            <person name="Martin F."/>
            <person name="Silar P."/>
            <person name="Natvig D."/>
            <person name="Lalanne C."/>
            <person name="Gautier V."/>
            <person name="Ament-Velasquez S.L."/>
            <person name="Kruys A."/>
            <person name="Hutchinson M.I."/>
            <person name="Powell A.J."/>
            <person name="Barry K."/>
            <person name="Miller A.N."/>
            <person name="Grigoriev I.V."/>
            <person name="Debuchy R."/>
            <person name="Gladieux P."/>
            <person name="Thoren M.H."/>
            <person name="Johannesson H."/>
        </authorList>
    </citation>
    <scope>NUCLEOTIDE SEQUENCE</scope>
    <source>
        <strain evidence="4">CBS 333.67</strain>
    </source>
</reference>
<proteinExistence type="predicted"/>
<evidence type="ECO:0000313" key="4">
    <source>
        <dbReference type="EMBL" id="KAK3310499.1"/>
    </source>
</evidence>
<dbReference type="PANTHER" id="PTHR40633">
    <property type="entry name" value="MATRIX PROTEIN, PUTATIVE (AFU_ORTHOLOGUE AFUA_8G05410)-RELATED"/>
    <property type="match status" value="1"/>
</dbReference>
<gene>
    <name evidence="4" type="ORF">B0T15DRAFT_40053</name>
</gene>
<evidence type="ECO:0000256" key="1">
    <source>
        <dbReference type="SAM" id="MobiDB-lite"/>
    </source>
</evidence>
<keyword evidence="2" id="KW-0472">Membrane</keyword>
<dbReference type="EMBL" id="JAUDZG010000001">
    <property type="protein sequence ID" value="KAK3310499.1"/>
    <property type="molecule type" value="Genomic_DNA"/>
</dbReference>
<dbReference type="PANTHER" id="PTHR40633:SF1">
    <property type="entry name" value="GPI ANCHORED SERINE-THREONINE RICH PROTEIN (AFU_ORTHOLOGUE AFUA_1G03630)"/>
    <property type="match status" value="1"/>
</dbReference>